<evidence type="ECO:0000256" key="12">
    <source>
        <dbReference type="ARBA" id="ARBA00038622"/>
    </source>
</evidence>
<evidence type="ECO:0000256" key="9">
    <source>
        <dbReference type="ARBA" id="ARBA00023140"/>
    </source>
</evidence>
<dbReference type="GeneID" id="100375207"/>
<dbReference type="PRINTS" id="PR00081">
    <property type="entry name" value="GDHRDH"/>
</dbReference>
<dbReference type="PANTHER" id="PTHR24317:SF7">
    <property type="entry name" value="PEROXISOMAL TRANS-2-ENOYL-COA REDUCTASE"/>
    <property type="match status" value="1"/>
</dbReference>
<evidence type="ECO:0000256" key="5">
    <source>
        <dbReference type="ARBA" id="ARBA00022832"/>
    </source>
</evidence>
<keyword evidence="6" id="KW-0521">NADP</keyword>
<comment type="subunit">
    <text evidence="12">Interacts with PEX5, probably required to target it into peroxisomes.</text>
</comment>
<evidence type="ECO:0000256" key="4">
    <source>
        <dbReference type="ARBA" id="ARBA00022553"/>
    </source>
</evidence>
<evidence type="ECO:0000256" key="17">
    <source>
        <dbReference type="ARBA" id="ARBA00049108"/>
    </source>
</evidence>
<evidence type="ECO:0000313" key="21">
    <source>
        <dbReference type="Proteomes" id="UP000694865"/>
    </source>
</evidence>
<comment type="pathway">
    <text evidence="2">Lipid metabolism.</text>
</comment>
<keyword evidence="3" id="KW-0444">Lipid biosynthesis</keyword>
<evidence type="ECO:0000256" key="14">
    <source>
        <dbReference type="ARBA" id="ARBA00041063"/>
    </source>
</evidence>
<evidence type="ECO:0000313" key="22">
    <source>
        <dbReference type="RefSeq" id="XP_002732606.1"/>
    </source>
</evidence>
<gene>
    <name evidence="22" type="primary">LOC100375207</name>
</gene>
<evidence type="ECO:0000256" key="18">
    <source>
        <dbReference type="ARBA" id="ARBA00049251"/>
    </source>
</evidence>
<evidence type="ECO:0000256" key="20">
    <source>
        <dbReference type="ARBA" id="ARBA00049559"/>
    </source>
</evidence>
<comment type="catalytic activity">
    <reaction evidence="15">
        <text>(2E)-dodecenoyl-CoA + NADPH + H(+) = dodecanoyl-CoA + NADP(+)</text>
        <dbReference type="Rhea" id="RHEA:44964"/>
        <dbReference type="ChEBI" id="CHEBI:15378"/>
        <dbReference type="ChEBI" id="CHEBI:57330"/>
        <dbReference type="ChEBI" id="CHEBI:57375"/>
        <dbReference type="ChEBI" id="CHEBI:57783"/>
        <dbReference type="ChEBI" id="CHEBI:58349"/>
    </reaction>
    <physiologicalReaction direction="left-to-right" evidence="15">
        <dbReference type="Rhea" id="RHEA:44965"/>
    </physiologicalReaction>
</comment>
<dbReference type="Proteomes" id="UP000694865">
    <property type="component" value="Unplaced"/>
</dbReference>
<dbReference type="EC" id="1.3.1.38" evidence="13"/>
<evidence type="ECO:0000256" key="3">
    <source>
        <dbReference type="ARBA" id="ARBA00022516"/>
    </source>
</evidence>
<evidence type="ECO:0000256" key="7">
    <source>
        <dbReference type="ARBA" id="ARBA00023002"/>
    </source>
</evidence>
<dbReference type="RefSeq" id="XP_002732606.1">
    <property type="nucleotide sequence ID" value="XM_002732560.1"/>
</dbReference>
<dbReference type="Gene3D" id="3.40.50.720">
    <property type="entry name" value="NAD(P)-binding Rossmann-like Domain"/>
    <property type="match status" value="1"/>
</dbReference>
<name>A0ABM0GLK5_SACKO</name>
<comment type="catalytic activity">
    <reaction evidence="18">
        <text>a (2E)-enoyl-CoA + NADPH + H(+) = a 2,3-saturated acyl-CoA + NADP(+)</text>
        <dbReference type="Rhea" id="RHEA:33763"/>
        <dbReference type="ChEBI" id="CHEBI:15378"/>
        <dbReference type="ChEBI" id="CHEBI:57783"/>
        <dbReference type="ChEBI" id="CHEBI:58349"/>
        <dbReference type="ChEBI" id="CHEBI:58856"/>
        <dbReference type="ChEBI" id="CHEBI:65111"/>
        <dbReference type="EC" id="1.3.1.38"/>
    </reaction>
    <physiologicalReaction direction="left-to-right" evidence="18">
        <dbReference type="Rhea" id="RHEA:33764"/>
    </physiologicalReaction>
</comment>
<dbReference type="Pfam" id="PF13561">
    <property type="entry name" value="adh_short_C2"/>
    <property type="match status" value="1"/>
</dbReference>
<keyword evidence="4" id="KW-0597">Phosphoprotein</keyword>
<evidence type="ECO:0000256" key="10">
    <source>
        <dbReference type="ARBA" id="ARBA00023160"/>
    </source>
</evidence>
<evidence type="ECO:0000256" key="1">
    <source>
        <dbReference type="ARBA" id="ARBA00004275"/>
    </source>
</evidence>
<keyword evidence="9" id="KW-0576">Peroxisome</keyword>
<evidence type="ECO:0000256" key="8">
    <source>
        <dbReference type="ARBA" id="ARBA00023098"/>
    </source>
</evidence>
<dbReference type="SUPFAM" id="SSF51735">
    <property type="entry name" value="NAD(P)-binding Rossmann-fold domains"/>
    <property type="match status" value="1"/>
</dbReference>
<comment type="catalytic activity">
    <reaction evidence="16">
        <text>(2E)-tetradecenoyl-CoA + NADPH + H(+) = tetradecanoyl-CoA + NADP(+)</text>
        <dbReference type="Rhea" id="RHEA:44968"/>
        <dbReference type="ChEBI" id="CHEBI:15378"/>
        <dbReference type="ChEBI" id="CHEBI:57385"/>
        <dbReference type="ChEBI" id="CHEBI:57783"/>
        <dbReference type="ChEBI" id="CHEBI:58349"/>
        <dbReference type="ChEBI" id="CHEBI:61405"/>
    </reaction>
    <physiologicalReaction direction="left-to-right" evidence="16">
        <dbReference type="Rhea" id="RHEA:44969"/>
    </physiologicalReaction>
</comment>
<dbReference type="InterPro" id="IPR002347">
    <property type="entry name" value="SDR_fam"/>
</dbReference>
<protein>
    <recommendedName>
        <fullName evidence="14">Peroxisomal trans-2-enoyl-CoA reductase</fullName>
        <ecNumber evidence="13">1.3.1.38</ecNumber>
    </recommendedName>
</protein>
<keyword evidence="8" id="KW-0443">Lipid metabolism</keyword>
<keyword evidence="5" id="KW-0276">Fatty acid metabolism</keyword>
<comment type="catalytic activity">
    <reaction evidence="20">
        <text>(2E)-octenoyl-CoA + NADPH + H(+) = octanoyl-CoA + NADP(+)</text>
        <dbReference type="Rhea" id="RHEA:44952"/>
        <dbReference type="ChEBI" id="CHEBI:15378"/>
        <dbReference type="ChEBI" id="CHEBI:57386"/>
        <dbReference type="ChEBI" id="CHEBI:57783"/>
        <dbReference type="ChEBI" id="CHEBI:58349"/>
        <dbReference type="ChEBI" id="CHEBI:62242"/>
    </reaction>
    <physiologicalReaction direction="left-to-right" evidence="20">
        <dbReference type="Rhea" id="RHEA:44953"/>
    </physiologicalReaction>
</comment>
<dbReference type="PANTHER" id="PTHR24317">
    <property type="entry name" value="PEROXISOMAL TRANS-2-ENOYL-COA REDUCTASE"/>
    <property type="match status" value="1"/>
</dbReference>
<accession>A0ABM0GLK5</accession>
<evidence type="ECO:0000256" key="15">
    <source>
        <dbReference type="ARBA" id="ARBA00047570"/>
    </source>
</evidence>
<comment type="function">
    <text evidence="11">Participates in chain elongation of fatty acids. Catalyzes the reduction of trans-2-enoyl-CoAs of varying chain lengths from 6:1 to 16:1, having maximum activity with 10:1 CoA. Has no 2,4-dienoyl-CoA reductase activity.</text>
</comment>
<evidence type="ECO:0000256" key="11">
    <source>
        <dbReference type="ARBA" id="ARBA00037124"/>
    </source>
</evidence>
<proteinExistence type="predicted"/>
<evidence type="ECO:0000256" key="19">
    <source>
        <dbReference type="ARBA" id="ARBA00049386"/>
    </source>
</evidence>
<evidence type="ECO:0000256" key="2">
    <source>
        <dbReference type="ARBA" id="ARBA00005189"/>
    </source>
</evidence>
<evidence type="ECO:0000256" key="6">
    <source>
        <dbReference type="ARBA" id="ARBA00022857"/>
    </source>
</evidence>
<keyword evidence="21" id="KW-1185">Reference proteome</keyword>
<comment type="subcellular location">
    <subcellularLocation>
        <location evidence="1">Peroxisome</location>
    </subcellularLocation>
</comment>
<evidence type="ECO:0000256" key="13">
    <source>
        <dbReference type="ARBA" id="ARBA00038849"/>
    </source>
</evidence>
<keyword evidence="7" id="KW-0560">Oxidoreductase</keyword>
<organism evidence="21 22">
    <name type="scientific">Saccoglossus kowalevskii</name>
    <name type="common">Acorn worm</name>
    <dbReference type="NCBI Taxonomy" id="10224"/>
    <lineage>
        <taxon>Eukaryota</taxon>
        <taxon>Metazoa</taxon>
        <taxon>Hemichordata</taxon>
        <taxon>Enteropneusta</taxon>
        <taxon>Harrimaniidae</taxon>
        <taxon>Saccoglossus</taxon>
    </lineage>
</organism>
<dbReference type="CDD" id="cd05369">
    <property type="entry name" value="TER_DECR_SDR_a"/>
    <property type="match status" value="1"/>
</dbReference>
<comment type="catalytic activity">
    <reaction evidence="19">
        <text>(2E)-decenoyl-CoA + NADPH + H(+) = decanoyl-CoA + NADP(+)</text>
        <dbReference type="Rhea" id="RHEA:44960"/>
        <dbReference type="ChEBI" id="CHEBI:15378"/>
        <dbReference type="ChEBI" id="CHEBI:57783"/>
        <dbReference type="ChEBI" id="CHEBI:58349"/>
        <dbReference type="ChEBI" id="CHEBI:61406"/>
        <dbReference type="ChEBI" id="CHEBI:61430"/>
    </reaction>
    <physiologicalReaction direction="left-to-right" evidence="19">
        <dbReference type="Rhea" id="RHEA:44961"/>
    </physiologicalReaction>
</comment>
<keyword evidence="10" id="KW-0275">Fatty acid biosynthesis</keyword>
<reference evidence="22" key="1">
    <citation type="submission" date="2025-08" db="UniProtKB">
        <authorList>
            <consortium name="RefSeq"/>
        </authorList>
    </citation>
    <scope>IDENTIFICATION</scope>
    <source>
        <tissue evidence="22">Testes</tissue>
    </source>
</reference>
<dbReference type="InterPro" id="IPR052388">
    <property type="entry name" value="Peroxisomal_t2-enoyl-CoA_red"/>
</dbReference>
<comment type="catalytic activity">
    <reaction evidence="17">
        <text>(2E)-hexenoyl-CoA + NADPH + H(+) = hexanoyl-CoA + NADP(+)</text>
        <dbReference type="Rhea" id="RHEA:44956"/>
        <dbReference type="ChEBI" id="CHEBI:15378"/>
        <dbReference type="ChEBI" id="CHEBI:57783"/>
        <dbReference type="ChEBI" id="CHEBI:58349"/>
        <dbReference type="ChEBI" id="CHEBI:62077"/>
        <dbReference type="ChEBI" id="CHEBI:62620"/>
    </reaction>
    <physiologicalReaction direction="left-to-right" evidence="17">
        <dbReference type="Rhea" id="RHEA:44957"/>
    </physiologicalReaction>
</comment>
<sequence>MACNKVLSVFRPGLFTNQVAIVTGGGSGIGKAITRELLHLGCKVVIASRKVERLNQSADEMKQELDKDSPAKLLPVQCNIRQQEEVKLLVSSAMEKFGKINYLINNSGGEFYCPVAKMSLKGWNAVIDTNLTGTFQVTQQVYKAYMKEHGGSIVNIVVDNGNGMPGMGHSGAARAGIENLSKTLALEWAKDGIRVNNVAPGTIYSDTAAANYGEFNLFAETIPYTPAKRLGTVEEVSAAVSFLLSPAAAFITGTTIAVSGGSHLYKNQCFEIPDHDKMPAYTWGKSEKRLLKDAVTGKLSPVWD</sequence>
<evidence type="ECO:0000256" key="16">
    <source>
        <dbReference type="ARBA" id="ARBA00048686"/>
    </source>
</evidence>
<dbReference type="InterPro" id="IPR036291">
    <property type="entry name" value="NAD(P)-bd_dom_sf"/>
</dbReference>